<organism evidence="1 2">
    <name type="scientific">Vibrio anguillarum</name>
    <name type="common">Listonella anguillarum</name>
    <dbReference type="NCBI Taxonomy" id="55601"/>
    <lineage>
        <taxon>Bacteria</taxon>
        <taxon>Pseudomonadati</taxon>
        <taxon>Pseudomonadota</taxon>
        <taxon>Gammaproteobacteria</taxon>
        <taxon>Vibrionales</taxon>
        <taxon>Vibrionaceae</taxon>
        <taxon>Vibrio</taxon>
    </lineage>
</organism>
<reference evidence="1 2" key="1">
    <citation type="submission" date="2018-12" db="EMBL/GenBank/DDBJ databases">
        <title>Characterization and Draft Genome of Vibrio anguillarum J360 Marine Pathogen Isolated from an Outbreak in Lumpfish (Cyclopterus lumpus).</title>
        <authorList>
            <person name="Vasquez J.I."/>
            <person name="Cao T."/>
            <person name="Chakraborty S."/>
            <person name="Gnanagobal H."/>
            <person name="Wescot J."/>
            <person name="Boyce D."/>
            <person name="Santander J."/>
        </authorList>
    </citation>
    <scope>NUCLEOTIDE SEQUENCE [LARGE SCALE GENOMIC DNA]</scope>
    <source>
        <strain evidence="1 2">J360</strain>
    </source>
</reference>
<sequence length="63" mass="6601">MIELTGGQALLIVELGEYAEILHWGQKVSGDLNGYRMGSASPALIKSLVRASSIIGNVVSTNA</sequence>
<gene>
    <name evidence="1" type="ORF">DYL72_08270</name>
</gene>
<evidence type="ECO:0008006" key="3">
    <source>
        <dbReference type="Google" id="ProtNLM"/>
    </source>
</evidence>
<dbReference type="RefSeq" id="WP_081245252.1">
    <property type="nucleotide sequence ID" value="NZ_CP031535.1"/>
</dbReference>
<proteinExistence type="predicted"/>
<evidence type="ECO:0000313" key="1">
    <source>
        <dbReference type="EMBL" id="AZS25042.1"/>
    </source>
</evidence>
<evidence type="ECO:0000313" key="2">
    <source>
        <dbReference type="Proteomes" id="UP000256923"/>
    </source>
</evidence>
<accession>A0A1V9JTX7</accession>
<name>A0A1V9JTX7_VIBAN</name>
<dbReference type="Proteomes" id="UP000256923">
    <property type="component" value="Chromosome 1"/>
</dbReference>
<dbReference type="AlphaFoldDB" id="A0A1V9JTX7"/>
<protein>
    <recommendedName>
        <fullName evidence="3">Alpha-galactosidase</fullName>
    </recommendedName>
</protein>
<dbReference type="EMBL" id="CP034672">
    <property type="protein sequence ID" value="AZS25042.1"/>
    <property type="molecule type" value="Genomic_DNA"/>
</dbReference>